<reference evidence="2 3" key="1">
    <citation type="journal article" date="2020" name="ISME J.">
        <title>Comparative genomics reveals insights into cyanobacterial evolution and habitat adaptation.</title>
        <authorList>
            <person name="Chen M.Y."/>
            <person name="Teng W.K."/>
            <person name="Zhao L."/>
            <person name="Hu C.X."/>
            <person name="Zhou Y.K."/>
            <person name="Han B.P."/>
            <person name="Song L.R."/>
            <person name="Shu W.S."/>
        </authorList>
    </citation>
    <scope>NUCLEOTIDE SEQUENCE [LARGE SCALE GENOMIC DNA]</scope>
    <source>
        <strain evidence="2 3">FACHB-723</strain>
    </source>
</reference>
<evidence type="ECO:0000313" key="2">
    <source>
        <dbReference type="EMBL" id="MBD2190002.1"/>
    </source>
</evidence>
<proteinExistence type="predicted"/>
<protein>
    <submittedName>
        <fullName evidence="2">Uncharacterized protein</fullName>
    </submittedName>
</protein>
<organism evidence="2 3">
    <name type="scientific">Pseudanabaena mucicola FACHB-723</name>
    <dbReference type="NCBI Taxonomy" id="2692860"/>
    <lineage>
        <taxon>Bacteria</taxon>
        <taxon>Bacillati</taxon>
        <taxon>Cyanobacteriota</taxon>
        <taxon>Cyanophyceae</taxon>
        <taxon>Pseudanabaenales</taxon>
        <taxon>Pseudanabaenaceae</taxon>
        <taxon>Pseudanabaena</taxon>
    </lineage>
</organism>
<feature type="region of interest" description="Disordered" evidence="1">
    <location>
        <begin position="1"/>
        <end position="22"/>
    </location>
</feature>
<evidence type="ECO:0000313" key="3">
    <source>
        <dbReference type="Proteomes" id="UP000642094"/>
    </source>
</evidence>
<dbReference type="RefSeq" id="WP_190404811.1">
    <property type="nucleotide sequence ID" value="NZ_JACJQB010000067.1"/>
</dbReference>
<dbReference type="EMBL" id="JACJQB010000067">
    <property type="protein sequence ID" value="MBD2190002.1"/>
    <property type="molecule type" value="Genomic_DNA"/>
</dbReference>
<gene>
    <name evidence="2" type="ORF">H6F41_17895</name>
</gene>
<accession>A0ABR8A3Q4</accession>
<dbReference type="Proteomes" id="UP000642094">
    <property type="component" value="Unassembled WGS sequence"/>
</dbReference>
<comment type="caution">
    <text evidence="2">The sequence shown here is derived from an EMBL/GenBank/DDBJ whole genome shotgun (WGS) entry which is preliminary data.</text>
</comment>
<sequence>MALKPQKQAVEPTQPEYQTTPAPLSTIVDIELENAIANELLDSIDWSKVRAAIIRKAPAKLFAWLTSGNDTPVNISPFPELAVLHSSDDEGKAA</sequence>
<keyword evidence="3" id="KW-1185">Reference proteome</keyword>
<name>A0ABR8A3Q4_9CYAN</name>
<evidence type="ECO:0000256" key="1">
    <source>
        <dbReference type="SAM" id="MobiDB-lite"/>
    </source>
</evidence>